<protein>
    <submittedName>
        <fullName evidence="1">Uncharacterized protein</fullName>
    </submittedName>
</protein>
<dbReference type="Proteomes" id="UP001142592">
    <property type="component" value="Unassembled WGS sequence"/>
</dbReference>
<organism evidence="1 2">
    <name type="scientific">Pedobacter agri</name>
    <dbReference type="NCBI Taxonomy" id="454586"/>
    <lineage>
        <taxon>Bacteria</taxon>
        <taxon>Pseudomonadati</taxon>
        <taxon>Bacteroidota</taxon>
        <taxon>Sphingobacteriia</taxon>
        <taxon>Sphingobacteriales</taxon>
        <taxon>Sphingobacteriaceae</taxon>
        <taxon>Pedobacter</taxon>
    </lineage>
</organism>
<evidence type="ECO:0000313" key="1">
    <source>
        <dbReference type="EMBL" id="MCX3264978.1"/>
    </source>
</evidence>
<evidence type="ECO:0000313" key="2">
    <source>
        <dbReference type="Proteomes" id="UP001142592"/>
    </source>
</evidence>
<accession>A0A9X3DFM1</accession>
<sequence>MKVQKGNELRVSFTLYDERIPRRDKGKILFVRQKDILPIKKQTVPHPYYRASPLKRTDKENLNKP</sequence>
<dbReference type="EMBL" id="JAPJUH010000003">
    <property type="protein sequence ID" value="MCX3264978.1"/>
    <property type="molecule type" value="Genomic_DNA"/>
</dbReference>
<name>A0A9X3DFM1_9SPHI</name>
<gene>
    <name evidence="1" type="ORF">OQZ29_09490</name>
</gene>
<keyword evidence="2" id="KW-1185">Reference proteome</keyword>
<dbReference type="AlphaFoldDB" id="A0A9X3DFM1"/>
<comment type="caution">
    <text evidence="1">The sequence shown here is derived from an EMBL/GenBank/DDBJ whole genome shotgun (WGS) entry which is preliminary data.</text>
</comment>
<proteinExistence type="predicted"/>
<reference evidence="1" key="1">
    <citation type="submission" date="2022-11" db="EMBL/GenBank/DDBJ databases">
        <authorList>
            <person name="Graham C."/>
            <person name="Newman J.D."/>
        </authorList>
    </citation>
    <scope>NUCLEOTIDE SEQUENCE</scope>
    <source>
        <strain evidence="1">DSM 19486</strain>
    </source>
</reference>